<dbReference type="Pfam" id="PF00266">
    <property type="entry name" value="Aminotran_5"/>
    <property type="match status" value="1"/>
</dbReference>
<feature type="binding site" evidence="12">
    <location>
        <position position="42"/>
    </location>
    <ligand>
        <name>L-glutamate</name>
        <dbReference type="ChEBI" id="CHEBI:29985"/>
    </ligand>
</feature>
<evidence type="ECO:0000259" key="13">
    <source>
        <dbReference type="Pfam" id="PF00266"/>
    </source>
</evidence>
<dbReference type="EMBL" id="MUKV01000003">
    <property type="protein sequence ID" value="OQS43263.1"/>
    <property type="molecule type" value="Genomic_DNA"/>
</dbReference>
<sequence>MAKVYNFSAGPAVLPHQVLAEAQSEMLDWHGSGMCVMEMSHRGKEFMEIIHDAEHDLRGLMGIPANYKVLFLQGGASQQFAQVPLNLLGERDSVDIVNTGHWSKLAIKEARRYAKVNVAASSEDRNFAYVPDEAGWQRDPKAAYLHYTSNETIGGLQFPFVPQSLPDVPLVCDMSSDFLSREVDVSQFGLIYAGAQKNIGPSGLVVLIVREDLLGKARADLPTMLNYQVHADADSMYNTPPTFPIYISGLVFKWLKEQGGVKSIATRNEEKAGLLNHVIESSEGFYHTHIDAPFRSRMNVVFRLKDEGLEETFLLEARKNGLIQLKGHRAVGGIRASIYNAMPIEGVKSLANFMQDFARMHG</sequence>
<evidence type="ECO:0000256" key="6">
    <source>
        <dbReference type="ARBA" id="ARBA00022679"/>
    </source>
</evidence>
<evidence type="ECO:0000256" key="7">
    <source>
        <dbReference type="ARBA" id="ARBA00022898"/>
    </source>
</evidence>
<keyword evidence="8 12" id="KW-0664">Pyridoxine biosynthesis</keyword>
<dbReference type="NCBIfam" id="TIGR01364">
    <property type="entry name" value="serC_1"/>
    <property type="match status" value="1"/>
</dbReference>
<dbReference type="AlphaFoldDB" id="A0A1W0D8I9"/>
<evidence type="ECO:0000313" key="14">
    <source>
        <dbReference type="EMBL" id="OQS43263.1"/>
    </source>
</evidence>
<comment type="pathway">
    <text evidence="2 12">Amino-acid biosynthesis; L-serine biosynthesis; L-serine from 3-phospho-D-glycerate: step 2/3.</text>
</comment>
<protein>
    <recommendedName>
        <fullName evidence="12">Phosphoserine aminotransferase</fullName>
        <ecNumber evidence="12">2.6.1.52</ecNumber>
    </recommendedName>
    <alternativeName>
        <fullName evidence="12">Phosphohydroxythreonine aminotransferase</fullName>
        <shortName evidence="12">PSAT</shortName>
    </alternativeName>
</protein>
<keyword evidence="6 12" id="KW-0808">Transferase</keyword>
<keyword evidence="5 12" id="KW-0028">Amino-acid biosynthesis</keyword>
<organism evidence="14 15">
    <name type="scientific">Chromobacterium haemolyticum</name>
    <dbReference type="NCBI Taxonomy" id="394935"/>
    <lineage>
        <taxon>Bacteria</taxon>
        <taxon>Pseudomonadati</taxon>
        <taxon>Pseudomonadota</taxon>
        <taxon>Betaproteobacteria</taxon>
        <taxon>Neisseriales</taxon>
        <taxon>Chromobacteriaceae</taxon>
        <taxon>Chromobacterium</taxon>
    </lineage>
</organism>
<dbReference type="UniPathway" id="UPA00135">
    <property type="reaction ID" value="UER00197"/>
</dbReference>
<dbReference type="NCBIfam" id="NF003764">
    <property type="entry name" value="PRK05355.1"/>
    <property type="match status" value="1"/>
</dbReference>
<dbReference type="FunFam" id="3.90.1150.10:FF:000006">
    <property type="entry name" value="Phosphoserine aminotransferase"/>
    <property type="match status" value="1"/>
</dbReference>
<comment type="similarity">
    <text evidence="3 12">Belongs to the class-V pyridoxal-phosphate-dependent aminotransferase family. SerC subfamily.</text>
</comment>
<proteinExistence type="inferred from homology"/>
<evidence type="ECO:0000256" key="9">
    <source>
        <dbReference type="ARBA" id="ARBA00023299"/>
    </source>
</evidence>
<dbReference type="SUPFAM" id="SSF53383">
    <property type="entry name" value="PLP-dependent transferases"/>
    <property type="match status" value="1"/>
</dbReference>
<dbReference type="FunFam" id="3.40.640.10:FF:000010">
    <property type="entry name" value="Phosphoserine aminotransferase"/>
    <property type="match status" value="1"/>
</dbReference>
<feature type="binding site" evidence="12">
    <location>
        <begin position="76"/>
        <end position="77"/>
    </location>
    <ligand>
        <name>pyridoxal 5'-phosphate</name>
        <dbReference type="ChEBI" id="CHEBI:597326"/>
    </ligand>
</feature>
<dbReference type="GO" id="GO:0030170">
    <property type="term" value="F:pyridoxal phosphate binding"/>
    <property type="evidence" value="ECO:0007669"/>
    <property type="project" value="UniProtKB-UniRule"/>
</dbReference>
<feature type="binding site" evidence="12">
    <location>
        <position position="173"/>
    </location>
    <ligand>
        <name>pyridoxal 5'-phosphate</name>
        <dbReference type="ChEBI" id="CHEBI:597326"/>
    </ligand>
</feature>
<dbReference type="InterPro" id="IPR015421">
    <property type="entry name" value="PyrdxlP-dep_Trfase_major"/>
</dbReference>
<accession>A0A1W0D8I9</accession>
<dbReference type="Gene3D" id="3.90.1150.10">
    <property type="entry name" value="Aspartate Aminotransferase, domain 1"/>
    <property type="match status" value="1"/>
</dbReference>
<dbReference type="Gene3D" id="3.40.640.10">
    <property type="entry name" value="Type I PLP-dependent aspartate aminotransferase-like (Major domain)"/>
    <property type="match status" value="1"/>
</dbReference>
<comment type="catalytic activity">
    <reaction evidence="10 12">
        <text>4-(phosphooxy)-L-threonine + 2-oxoglutarate = (R)-3-hydroxy-2-oxo-4-phosphooxybutanoate + L-glutamate</text>
        <dbReference type="Rhea" id="RHEA:16573"/>
        <dbReference type="ChEBI" id="CHEBI:16810"/>
        <dbReference type="ChEBI" id="CHEBI:29985"/>
        <dbReference type="ChEBI" id="CHEBI:58452"/>
        <dbReference type="ChEBI" id="CHEBI:58538"/>
        <dbReference type="EC" id="2.6.1.52"/>
    </reaction>
</comment>
<dbReference type="UniPathway" id="UPA00244">
    <property type="reaction ID" value="UER00311"/>
</dbReference>
<comment type="cofactor">
    <cofactor evidence="12">
        <name>pyridoxal 5'-phosphate</name>
        <dbReference type="ChEBI" id="CHEBI:597326"/>
    </cofactor>
    <text evidence="12">Binds 1 pyridoxal phosphate per subunit.</text>
</comment>
<dbReference type="PIRSF" id="PIRSF000525">
    <property type="entry name" value="SerC"/>
    <property type="match status" value="1"/>
</dbReference>
<dbReference type="PANTHER" id="PTHR43247">
    <property type="entry name" value="PHOSPHOSERINE AMINOTRANSFERASE"/>
    <property type="match status" value="1"/>
</dbReference>
<comment type="pathway">
    <text evidence="1 12">Cofactor biosynthesis; pyridoxine 5'-phosphate biosynthesis; pyridoxine 5'-phosphate from D-erythrose 4-phosphate: step 3/5.</text>
</comment>
<evidence type="ECO:0000313" key="15">
    <source>
        <dbReference type="Proteomes" id="UP000192721"/>
    </source>
</evidence>
<name>A0A1W0D8I9_9NEIS</name>
<dbReference type="InterPro" id="IPR000192">
    <property type="entry name" value="Aminotrans_V_dom"/>
</dbReference>
<feature type="binding site" evidence="12">
    <location>
        <begin position="238"/>
        <end position="239"/>
    </location>
    <ligand>
        <name>pyridoxal 5'-phosphate</name>
        <dbReference type="ChEBI" id="CHEBI:597326"/>
    </ligand>
</feature>
<dbReference type="GO" id="GO:0004648">
    <property type="term" value="F:O-phospho-L-serine:2-oxoglutarate aminotransferase activity"/>
    <property type="evidence" value="ECO:0007669"/>
    <property type="project" value="UniProtKB-UniRule"/>
</dbReference>
<feature type="binding site" evidence="12">
    <location>
        <position position="152"/>
    </location>
    <ligand>
        <name>pyridoxal 5'-phosphate</name>
        <dbReference type="ChEBI" id="CHEBI:597326"/>
    </ligand>
</feature>
<evidence type="ECO:0000256" key="5">
    <source>
        <dbReference type="ARBA" id="ARBA00022605"/>
    </source>
</evidence>
<dbReference type="HAMAP" id="MF_00160">
    <property type="entry name" value="SerC_aminotrans_5"/>
    <property type="match status" value="1"/>
</dbReference>
<dbReference type="EC" id="2.6.1.52" evidence="12"/>
<dbReference type="GO" id="GO:0008615">
    <property type="term" value="P:pyridoxine biosynthetic process"/>
    <property type="evidence" value="ECO:0007669"/>
    <property type="project" value="UniProtKB-UniRule"/>
</dbReference>
<dbReference type="PANTHER" id="PTHR43247:SF1">
    <property type="entry name" value="PHOSPHOSERINE AMINOTRANSFERASE"/>
    <property type="match status" value="1"/>
</dbReference>
<dbReference type="InterPro" id="IPR015424">
    <property type="entry name" value="PyrdxlP-dep_Trfase"/>
</dbReference>
<comment type="caution">
    <text evidence="12">Lacks conserved residue(s) required for the propagation of feature annotation.</text>
</comment>
<feature type="domain" description="Aminotransferase class V" evidence="13">
    <location>
        <begin position="4"/>
        <end position="350"/>
    </location>
</feature>
<evidence type="ECO:0000256" key="2">
    <source>
        <dbReference type="ARBA" id="ARBA00005099"/>
    </source>
</evidence>
<evidence type="ECO:0000256" key="8">
    <source>
        <dbReference type="ARBA" id="ARBA00023096"/>
    </source>
</evidence>
<comment type="subcellular location">
    <subcellularLocation>
        <location evidence="12">Cytoplasm</location>
    </subcellularLocation>
</comment>
<evidence type="ECO:0000256" key="4">
    <source>
        <dbReference type="ARBA" id="ARBA00022576"/>
    </source>
</evidence>
<keyword evidence="7 12" id="KW-0663">Pyridoxal phosphate</keyword>
<evidence type="ECO:0000256" key="10">
    <source>
        <dbReference type="ARBA" id="ARBA00047630"/>
    </source>
</evidence>
<evidence type="ECO:0000256" key="1">
    <source>
        <dbReference type="ARBA" id="ARBA00004915"/>
    </source>
</evidence>
<evidence type="ECO:0000256" key="12">
    <source>
        <dbReference type="HAMAP-Rule" id="MF_00160"/>
    </source>
</evidence>
<evidence type="ECO:0000256" key="11">
    <source>
        <dbReference type="ARBA" id="ARBA00049007"/>
    </source>
</evidence>
<dbReference type="GO" id="GO:0005737">
    <property type="term" value="C:cytoplasm"/>
    <property type="evidence" value="ECO:0007669"/>
    <property type="project" value="UniProtKB-SubCell"/>
</dbReference>
<feature type="modified residue" description="N6-(pyridoxal phosphate)lysine" evidence="12">
    <location>
        <position position="197"/>
    </location>
</feature>
<keyword evidence="12" id="KW-0963">Cytoplasm</keyword>
<comment type="subunit">
    <text evidence="12">Homodimer.</text>
</comment>
<comment type="catalytic activity">
    <reaction evidence="11 12">
        <text>O-phospho-L-serine + 2-oxoglutarate = 3-phosphooxypyruvate + L-glutamate</text>
        <dbReference type="Rhea" id="RHEA:14329"/>
        <dbReference type="ChEBI" id="CHEBI:16810"/>
        <dbReference type="ChEBI" id="CHEBI:18110"/>
        <dbReference type="ChEBI" id="CHEBI:29985"/>
        <dbReference type="ChEBI" id="CHEBI:57524"/>
        <dbReference type="EC" id="2.6.1.52"/>
    </reaction>
</comment>
<dbReference type="InterPro" id="IPR022278">
    <property type="entry name" value="Pser_aminoTfrase"/>
</dbReference>
<feature type="binding site" evidence="12">
    <location>
        <position position="196"/>
    </location>
    <ligand>
        <name>pyridoxal 5'-phosphate</name>
        <dbReference type="ChEBI" id="CHEBI:597326"/>
    </ligand>
</feature>
<gene>
    <name evidence="12" type="primary">serC</name>
    <name evidence="14" type="ORF">B0T45_04485</name>
</gene>
<evidence type="ECO:0000256" key="3">
    <source>
        <dbReference type="ARBA" id="ARBA00006904"/>
    </source>
</evidence>
<reference evidence="14 15" key="1">
    <citation type="submission" date="2017-02" db="EMBL/GenBank/DDBJ databases">
        <title>Chromobacterium haemolyticum H5244.</title>
        <authorList>
            <person name="Gulvik C.A."/>
        </authorList>
    </citation>
    <scope>NUCLEOTIDE SEQUENCE [LARGE SCALE GENOMIC DNA]</scope>
    <source>
        <strain evidence="14 15">H5244</strain>
    </source>
</reference>
<comment type="function">
    <text evidence="12">Catalyzes the reversible conversion of 3-phosphohydroxypyruvate to phosphoserine and of 3-hydroxy-2-oxo-4-phosphonooxybutanoate to phosphohydroxythreonine.</text>
</comment>
<dbReference type="Proteomes" id="UP000192721">
    <property type="component" value="Unassembled WGS sequence"/>
</dbReference>
<dbReference type="InterPro" id="IPR015422">
    <property type="entry name" value="PyrdxlP-dep_Trfase_small"/>
</dbReference>
<keyword evidence="9 12" id="KW-0718">Serine biosynthesis</keyword>
<dbReference type="CDD" id="cd00611">
    <property type="entry name" value="PSAT_like"/>
    <property type="match status" value="1"/>
</dbReference>
<dbReference type="RefSeq" id="WP_043642033.1">
    <property type="nucleotide sequence ID" value="NZ_JBBIGS010000002.1"/>
</dbReference>
<keyword evidence="4 12" id="KW-0032">Aminotransferase</keyword>
<comment type="caution">
    <text evidence="14">The sequence shown here is derived from an EMBL/GenBank/DDBJ whole genome shotgun (WGS) entry which is preliminary data.</text>
</comment>
<dbReference type="GO" id="GO:0006564">
    <property type="term" value="P:L-serine biosynthetic process"/>
    <property type="evidence" value="ECO:0007669"/>
    <property type="project" value="UniProtKB-UniRule"/>
</dbReference>
<feature type="binding site" evidence="12">
    <location>
        <position position="102"/>
    </location>
    <ligand>
        <name>pyridoxal 5'-phosphate</name>
        <dbReference type="ChEBI" id="CHEBI:597326"/>
    </ligand>
</feature>